<organism evidence="1 2">
    <name type="scientific">Tritrichomonas musculus</name>
    <dbReference type="NCBI Taxonomy" id="1915356"/>
    <lineage>
        <taxon>Eukaryota</taxon>
        <taxon>Metamonada</taxon>
        <taxon>Parabasalia</taxon>
        <taxon>Tritrichomonadida</taxon>
        <taxon>Tritrichomonadidae</taxon>
        <taxon>Tritrichomonas</taxon>
    </lineage>
</organism>
<protein>
    <submittedName>
        <fullName evidence="1">Uncharacterized protein</fullName>
    </submittedName>
</protein>
<gene>
    <name evidence="1" type="ORF">M9Y10_037925</name>
</gene>
<evidence type="ECO:0000313" key="1">
    <source>
        <dbReference type="EMBL" id="KAK8886892.1"/>
    </source>
</evidence>
<sequence length="155" mass="17902">MDSQNQYQEDCPETFPVYPCDADFSLLDMLGSSRYDQLNLAVKDGVCSTYRSELFPLCDELLENEKIIGRIVPVDNLKNDEKDDDESWFKDPTTLSTFELFQAISSLQMRLEKQRKINDRTKEDIDVLSLAKSSLDLEIGFKLVELINEEKKCET</sequence>
<dbReference type="EMBL" id="JAPFFF010000006">
    <property type="protein sequence ID" value="KAK8886892.1"/>
    <property type="molecule type" value="Genomic_DNA"/>
</dbReference>
<proteinExistence type="predicted"/>
<evidence type="ECO:0000313" key="2">
    <source>
        <dbReference type="Proteomes" id="UP001470230"/>
    </source>
</evidence>
<reference evidence="1 2" key="1">
    <citation type="submission" date="2024-04" db="EMBL/GenBank/DDBJ databases">
        <title>Tritrichomonas musculus Genome.</title>
        <authorList>
            <person name="Alves-Ferreira E."/>
            <person name="Grigg M."/>
            <person name="Lorenzi H."/>
            <person name="Galac M."/>
        </authorList>
    </citation>
    <scope>NUCLEOTIDE SEQUENCE [LARGE SCALE GENOMIC DNA]</scope>
    <source>
        <strain evidence="1 2">EAF2021</strain>
    </source>
</reference>
<comment type="caution">
    <text evidence="1">The sequence shown here is derived from an EMBL/GenBank/DDBJ whole genome shotgun (WGS) entry which is preliminary data.</text>
</comment>
<keyword evidence="2" id="KW-1185">Reference proteome</keyword>
<accession>A0ABR2K8T9</accession>
<dbReference type="Proteomes" id="UP001470230">
    <property type="component" value="Unassembled WGS sequence"/>
</dbReference>
<name>A0ABR2K8T9_9EUKA</name>